<dbReference type="Proteomes" id="UP000681162">
    <property type="component" value="Unassembled WGS sequence"/>
</dbReference>
<dbReference type="EMBL" id="BORR01000015">
    <property type="protein sequence ID" value="GIO38804.1"/>
    <property type="molecule type" value="Genomic_DNA"/>
</dbReference>
<sequence>MIPASASGYLSPQAYQLKNQVCMIPCGDLLNEMPLSWDENQLRYYTNYMLNGQPIDSFFKGFIFNGIRTKSNRQFMYPLYVGFGKPTVKADWLEWIDNLFAPGVNLTALHRLATSDKLDVWVSIPYPHQFQKAFGEIQGRNLNFSSNIDRFAAVIWWIDQFNARWNQRTDLHDKLDFRGFLWQRESIIPQSNDEELLKWVNGAIASRNQLSMWLPNYGANGVIQWRELGFHVVALNSNYTGNTGYQTNWILNSSGFAKFYHLGTQITFGKGMIYSDYHHLDYFNLGLPDKQNYMKDSFLVYQLPNQTLETVYKERVTEYIRLYTFVKGIYQKVNYPGIAY</sequence>
<dbReference type="AlphaFoldDB" id="A0A919XVL9"/>
<dbReference type="InterPro" id="IPR032329">
    <property type="entry name" value="DUF4855"/>
</dbReference>
<name>A0A919XVL9_9BACL</name>
<evidence type="ECO:0008006" key="3">
    <source>
        <dbReference type="Google" id="ProtNLM"/>
    </source>
</evidence>
<dbReference type="Pfam" id="PF16147">
    <property type="entry name" value="DUF4855"/>
    <property type="match status" value="1"/>
</dbReference>
<protein>
    <recommendedName>
        <fullName evidence="3">DUF4855 domain-containing protein</fullName>
    </recommendedName>
</protein>
<keyword evidence="2" id="KW-1185">Reference proteome</keyword>
<organism evidence="1 2">
    <name type="scientific">Paenibacillus antibioticophila</name>
    <dbReference type="NCBI Taxonomy" id="1274374"/>
    <lineage>
        <taxon>Bacteria</taxon>
        <taxon>Bacillati</taxon>
        <taxon>Bacillota</taxon>
        <taxon>Bacilli</taxon>
        <taxon>Bacillales</taxon>
        <taxon>Paenibacillaceae</taxon>
        <taxon>Paenibacillus</taxon>
    </lineage>
</organism>
<proteinExistence type="predicted"/>
<gene>
    <name evidence="1" type="ORF">J41TS12_36650</name>
</gene>
<evidence type="ECO:0000313" key="2">
    <source>
        <dbReference type="Proteomes" id="UP000681162"/>
    </source>
</evidence>
<comment type="caution">
    <text evidence="1">The sequence shown here is derived from an EMBL/GenBank/DDBJ whole genome shotgun (WGS) entry which is preliminary data.</text>
</comment>
<evidence type="ECO:0000313" key="1">
    <source>
        <dbReference type="EMBL" id="GIO38804.1"/>
    </source>
</evidence>
<accession>A0A919XVL9</accession>
<dbReference type="RefSeq" id="WP_212941258.1">
    <property type="nucleotide sequence ID" value="NZ_BORR01000015.1"/>
</dbReference>
<reference evidence="1 2" key="1">
    <citation type="submission" date="2021-03" db="EMBL/GenBank/DDBJ databases">
        <title>Antimicrobial resistance genes in bacteria isolated from Japanese honey, and their potential for conferring macrolide and lincosamide resistance in the American foulbrood pathogen Paenibacillus larvae.</title>
        <authorList>
            <person name="Okamoto M."/>
            <person name="Kumagai M."/>
            <person name="Kanamori H."/>
            <person name="Takamatsu D."/>
        </authorList>
    </citation>
    <scope>NUCLEOTIDE SEQUENCE [LARGE SCALE GENOMIC DNA]</scope>
    <source>
        <strain evidence="1 2">J41TS12</strain>
    </source>
</reference>